<organism evidence="1 2">
    <name type="scientific">Coniosporium uncinatum</name>
    <dbReference type="NCBI Taxonomy" id="93489"/>
    <lineage>
        <taxon>Eukaryota</taxon>
        <taxon>Fungi</taxon>
        <taxon>Dikarya</taxon>
        <taxon>Ascomycota</taxon>
        <taxon>Pezizomycotina</taxon>
        <taxon>Dothideomycetes</taxon>
        <taxon>Dothideomycetes incertae sedis</taxon>
        <taxon>Coniosporium</taxon>
    </lineage>
</organism>
<comment type="caution">
    <text evidence="1">The sequence shown here is derived from an EMBL/GenBank/DDBJ whole genome shotgun (WGS) entry which is preliminary data.</text>
</comment>
<name>A0ACC3D7I9_9PEZI</name>
<protein>
    <submittedName>
        <fullName evidence="1">Uncharacterized protein</fullName>
    </submittedName>
</protein>
<reference evidence="1" key="1">
    <citation type="submission" date="2024-09" db="EMBL/GenBank/DDBJ databases">
        <title>Black Yeasts Isolated from many extreme environments.</title>
        <authorList>
            <person name="Coleine C."/>
            <person name="Stajich J.E."/>
            <person name="Selbmann L."/>
        </authorList>
    </citation>
    <scope>NUCLEOTIDE SEQUENCE</scope>
    <source>
        <strain evidence="1">CCFEE 5737</strain>
    </source>
</reference>
<dbReference type="EMBL" id="JAWDJW010007028">
    <property type="protein sequence ID" value="KAK3063018.1"/>
    <property type="molecule type" value="Genomic_DNA"/>
</dbReference>
<proteinExistence type="predicted"/>
<keyword evidence="2" id="KW-1185">Reference proteome</keyword>
<feature type="non-terminal residue" evidence="1">
    <location>
        <position position="1"/>
    </location>
</feature>
<sequence>YDVWYFGNTESSKAYGDVDIYGVVPVLAAAGIMLGPMLNWSTTFGKHEARSVILYWGAMITVALLVAIVYLFRRWDVNTLPSFVSCEWAPDGPCNWESAQELATMTEDRYERCHCYDFCALLQPSAPLRSGAPMVEHVTRSISLDSTKNGENMTIFILWEMLIFCLIYIVTQGVISILESKPSQTEVRNHIFRFLNGRDNRRASEHQPLNQTDDQENTMPSRSSSIYRMLRQRFATFVAACFYVGAILGAVFAPFIFLLSVVVNELMLGFFPVGEHSDAVGAWSAWVGAGLIILASLLASYHDKWIRGLKLTAKTVGG</sequence>
<dbReference type="Proteomes" id="UP001186974">
    <property type="component" value="Unassembled WGS sequence"/>
</dbReference>
<gene>
    <name evidence="1" type="ORF">LTS18_002904</name>
</gene>
<evidence type="ECO:0000313" key="1">
    <source>
        <dbReference type="EMBL" id="KAK3063018.1"/>
    </source>
</evidence>
<evidence type="ECO:0000313" key="2">
    <source>
        <dbReference type="Proteomes" id="UP001186974"/>
    </source>
</evidence>
<accession>A0ACC3D7I9</accession>